<dbReference type="PROSITE" id="PS50883">
    <property type="entry name" value="EAL"/>
    <property type="match status" value="1"/>
</dbReference>
<sequence>MKKIPEYFDPNKLIVEILEDVSWTGDLIDVCRQLKKKGFSIALDDVTSLEHTNVQELLTYVDIIKVDIRQTSCQNRAEINEIVKGKSITLLAEKVETVDEHLQCVREGFELFQGYYYSRPVVISAVDLPIYSTAYFQVLKELAVKDDQINKDKVIKIFEGDLALTYKLLRLINFSCQLSEPVQSIKQAVMILGFEPLRKWLYVFSVKEGGPGPASQEAMKLSLQRAKMCEQIGISLGHNRLGEEYFLTGLMSSIDEIMQRPKNEVIESLPLDFEIKRALNHEENTHRFILDLVIAVEKADFDLIEPQIHDIKLSVSKLLEIYGQAIAWTEQLYNDHFASAEEIK</sequence>
<dbReference type="InterPro" id="IPR052340">
    <property type="entry name" value="RNase_Y/CdgJ"/>
</dbReference>
<keyword evidence="4" id="KW-1185">Reference proteome</keyword>
<dbReference type="PANTHER" id="PTHR33525">
    <property type="match status" value="1"/>
</dbReference>
<dbReference type="Pfam" id="PF08668">
    <property type="entry name" value="HDOD"/>
    <property type="match status" value="1"/>
</dbReference>
<dbReference type="InterPro" id="IPR001633">
    <property type="entry name" value="EAL_dom"/>
</dbReference>
<dbReference type="PANTHER" id="PTHR33525:SF4">
    <property type="entry name" value="CYCLIC DI-GMP PHOSPHODIESTERASE CDGJ"/>
    <property type="match status" value="1"/>
</dbReference>
<dbReference type="EMBL" id="JBHSZV010000044">
    <property type="protein sequence ID" value="MFC7063301.1"/>
    <property type="molecule type" value="Genomic_DNA"/>
</dbReference>
<evidence type="ECO:0000259" key="1">
    <source>
        <dbReference type="PROSITE" id="PS50883"/>
    </source>
</evidence>
<evidence type="ECO:0000313" key="4">
    <source>
        <dbReference type="Proteomes" id="UP001596410"/>
    </source>
</evidence>
<dbReference type="Pfam" id="PF00563">
    <property type="entry name" value="EAL"/>
    <property type="match status" value="1"/>
</dbReference>
<organism evidence="3 4">
    <name type="scientific">Halobacillus seohaensis</name>
    <dbReference type="NCBI Taxonomy" id="447421"/>
    <lineage>
        <taxon>Bacteria</taxon>
        <taxon>Bacillati</taxon>
        <taxon>Bacillota</taxon>
        <taxon>Bacilli</taxon>
        <taxon>Bacillales</taxon>
        <taxon>Bacillaceae</taxon>
        <taxon>Halobacillus</taxon>
    </lineage>
</organism>
<dbReference type="RefSeq" id="WP_390217410.1">
    <property type="nucleotide sequence ID" value="NZ_JBHSZV010000044.1"/>
</dbReference>
<feature type="domain" description="EAL" evidence="1">
    <location>
        <begin position="1"/>
        <end position="134"/>
    </location>
</feature>
<feature type="domain" description="HDOD" evidence="2">
    <location>
        <begin position="128"/>
        <end position="317"/>
    </location>
</feature>
<dbReference type="InterPro" id="IPR013976">
    <property type="entry name" value="HDOD"/>
</dbReference>
<accession>A0ABW2EQS2</accession>
<name>A0ABW2EQS2_9BACI</name>
<evidence type="ECO:0000313" key="3">
    <source>
        <dbReference type="EMBL" id="MFC7063301.1"/>
    </source>
</evidence>
<dbReference type="Proteomes" id="UP001596410">
    <property type="component" value="Unassembled WGS sequence"/>
</dbReference>
<gene>
    <name evidence="3" type="ORF">ACFQIC_15915</name>
</gene>
<dbReference type="Gene3D" id="3.20.20.450">
    <property type="entry name" value="EAL domain"/>
    <property type="match status" value="1"/>
</dbReference>
<dbReference type="SUPFAM" id="SSF141868">
    <property type="entry name" value="EAL domain-like"/>
    <property type="match status" value="1"/>
</dbReference>
<reference evidence="4" key="1">
    <citation type="journal article" date="2019" name="Int. J. Syst. Evol. Microbiol.">
        <title>The Global Catalogue of Microorganisms (GCM) 10K type strain sequencing project: providing services to taxonomists for standard genome sequencing and annotation.</title>
        <authorList>
            <consortium name="The Broad Institute Genomics Platform"/>
            <consortium name="The Broad Institute Genome Sequencing Center for Infectious Disease"/>
            <person name="Wu L."/>
            <person name="Ma J."/>
        </authorList>
    </citation>
    <scope>NUCLEOTIDE SEQUENCE [LARGE SCALE GENOMIC DNA]</scope>
    <source>
        <strain evidence="4">CGMCC 4.1621</strain>
    </source>
</reference>
<dbReference type="Gene3D" id="1.10.3210.10">
    <property type="entry name" value="Hypothetical protein af1432"/>
    <property type="match status" value="1"/>
</dbReference>
<proteinExistence type="predicted"/>
<dbReference type="InterPro" id="IPR035919">
    <property type="entry name" value="EAL_sf"/>
</dbReference>
<protein>
    <submittedName>
        <fullName evidence="3">EAL and HDOD domain-containing protein</fullName>
    </submittedName>
</protein>
<dbReference type="PROSITE" id="PS51833">
    <property type="entry name" value="HDOD"/>
    <property type="match status" value="1"/>
</dbReference>
<dbReference type="SUPFAM" id="SSF109604">
    <property type="entry name" value="HD-domain/PDEase-like"/>
    <property type="match status" value="1"/>
</dbReference>
<comment type="caution">
    <text evidence="3">The sequence shown here is derived from an EMBL/GenBank/DDBJ whole genome shotgun (WGS) entry which is preliminary data.</text>
</comment>
<evidence type="ECO:0000259" key="2">
    <source>
        <dbReference type="PROSITE" id="PS51833"/>
    </source>
</evidence>